<keyword evidence="10" id="KW-1185">Reference proteome</keyword>
<proteinExistence type="inferred from homology"/>
<feature type="compositionally biased region" description="Polar residues" evidence="8">
    <location>
        <begin position="198"/>
        <end position="208"/>
    </location>
</feature>
<protein>
    <recommendedName>
        <fullName evidence="3 7">Mediator of RNA polymerase II transcription subunit 7</fullName>
    </recommendedName>
</protein>
<gene>
    <name evidence="9" type="ORF">O0I10_007827</name>
</gene>
<evidence type="ECO:0000313" key="10">
    <source>
        <dbReference type="Proteomes" id="UP001234581"/>
    </source>
</evidence>
<dbReference type="Pfam" id="PF05983">
    <property type="entry name" value="Med7"/>
    <property type="match status" value="1"/>
</dbReference>
<dbReference type="GO" id="GO:0006357">
    <property type="term" value="P:regulation of transcription by RNA polymerase II"/>
    <property type="evidence" value="ECO:0007669"/>
    <property type="project" value="InterPro"/>
</dbReference>
<comment type="subunit">
    <text evidence="7">Component of the Mediator complex.</text>
</comment>
<sequence>MNEAQSNASAWPDPPFLYKRYTADNLDKLHSAKKTGAFPDTPITQPLYPDFSLKALEPPPPPSESYTIFDQRWQVHESLQSLSDMGVRQLFPEGNIDPIRELKKLNRNLMAQYLQLLQTLVENPQEYGQRIENISTIFINMHHILNEYRPHQARETLRLLMENQITKKKEMAAALRDKSQKMLRDLQAYGEDTTKQLLTTDESQNHPQPSEAIDASNYNEDTTMQEHENTQIDMNRHRQNMLSMIDDIQ</sequence>
<evidence type="ECO:0000256" key="8">
    <source>
        <dbReference type="SAM" id="MobiDB-lite"/>
    </source>
</evidence>
<evidence type="ECO:0000256" key="1">
    <source>
        <dbReference type="ARBA" id="ARBA00004123"/>
    </source>
</evidence>
<dbReference type="InterPro" id="IPR037212">
    <property type="entry name" value="Med7/Med21-like"/>
</dbReference>
<dbReference type="InterPro" id="IPR044888">
    <property type="entry name" value="Mediatior_Med7_sf"/>
</dbReference>
<dbReference type="PANTHER" id="PTHR21428">
    <property type="entry name" value="MEDIATOR OF RNA POLYMERASE II TRANSCRIPTION SUBUNIT 7"/>
    <property type="match status" value="1"/>
</dbReference>
<evidence type="ECO:0000256" key="4">
    <source>
        <dbReference type="ARBA" id="ARBA00023015"/>
    </source>
</evidence>
<feature type="region of interest" description="Disordered" evidence="8">
    <location>
        <begin position="198"/>
        <end position="218"/>
    </location>
</feature>
<keyword evidence="5 7" id="KW-0804">Transcription</keyword>
<evidence type="ECO:0000256" key="3">
    <source>
        <dbReference type="ARBA" id="ARBA00020631"/>
    </source>
</evidence>
<accession>A0AAD7V0K9</accession>
<evidence type="ECO:0000313" key="9">
    <source>
        <dbReference type="EMBL" id="KAJ8656504.1"/>
    </source>
</evidence>
<comment type="subcellular location">
    <subcellularLocation>
        <location evidence="1 7">Nucleus</location>
    </subcellularLocation>
</comment>
<keyword evidence="7" id="KW-0010">Activator</keyword>
<keyword evidence="6 7" id="KW-0539">Nucleus</keyword>
<name>A0AAD7V0K9_9FUNG</name>
<dbReference type="GO" id="GO:0016592">
    <property type="term" value="C:mediator complex"/>
    <property type="evidence" value="ECO:0007669"/>
    <property type="project" value="InterPro"/>
</dbReference>
<dbReference type="InterPro" id="IPR009244">
    <property type="entry name" value="Mediatior_Med7"/>
</dbReference>
<dbReference type="AlphaFoldDB" id="A0AAD7V0K9"/>
<dbReference type="SUPFAM" id="SSF140718">
    <property type="entry name" value="Mediator hinge subcomplex-like"/>
    <property type="match status" value="1"/>
</dbReference>
<organism evidence="9 10">
    <name type="scientific">Lichtheimia ornata</name>
    <dbReference type="NCBI Taxonomy" id="688661"/>
    <lineage>
        <taxon>Eukaryota</taxon>
        <taxon>Fungi</taxon>
        <taxon>Fungi incertae sedis</taxon>
        <taxon>Mucoromycota</taxon>
        <taxon>Mucoromycotina</taxon>
        <taxon>Mucoromycetes</taxon>
        <taxon>Mucorales</taxon>
        <taxon>Lichtheimiaceae</taxon>
        <taxon>Lichtheimia</taxon>
    </lineage>
</organism>
<dbReference type="Gene3D" id="6.10.140.200">
    <property type="match status" value="1"/>
</dbReference>
<dbReference type="Gene3D" id="6.10.140.1520">
    <property type="match status" value="1"/>
</dbReference>
<evidence type="ECO:0000256" key="6">
    <source>
        <dbReference type="ARBA" id="ARBA00023242"/>
    </source>
</evidence>
<evidence type="ECO:0000256" key="2">
    <source>
        <dbReference type="ARBA" id="ARBA00009994"/>
    </source>
</evidence>
<dbReference type="GeneID" id="83215234"/>
<comment type="function">
    <text evidence="7">Component of the Mediator complex, a coactivator involved in the regulated transcription of nearly all RNA polymerase II-dependent genes. Mediator functions as a bridge to convey information from gene-specific regulatory proteins to the basal RNA polymerase II transcription machinery.</text>
</comment>
<dbReference type="EMBL" id="JARTCD010000039">
    <property type="protein sequence ID" value="KAJ8656504.1"/>
    <property type="molecule type" value="Genomic_DNA"/>
</dbReference>
<comment type="caution">
    <text evidence="9">The sequence shown here is derived from an EMBL/GenBank/DDBJ whole genome shotgun (WGS) entry which is preliminary data.</text>
</comment>
<keyword evidence="4 7" id="KW-0805">Transcription regulation</keyword>
<dbReference type="GO" id="GO:0070847">
    <property type="term" value="C:core mediator complex"/>
    <property type="evidence" value="ECO:0007669"/>
    <property type="project" value="TreeGrafter"/>
</dbReference>
<evidence type="ECO:0000256" key="5">
    <source>
        <dbReference type="ARBA" id="ARBA00023163"/>
    </source>
</evidence>
<dbReference type="Proteomes" id="UP001234581">
    <property type="component" value="Unassembled WGS sequence"/>
</dbReference>
<dbReference type="GO" id="GO:0003712">
    <property type="term" value="F:transcription coregulator activity"/>
    <property type="evidence" value="ECO:0007669"/>
    <property type="project" value="InterPro"/>
</dbReference>
<comment type="similarity">
    <text evidence="2 7">Belongs to the Mediator complex subunit 7 family.</text>
</comment>
<dbReference type="RefSeq" id="XP_058341417.1">
    <property type="nucleotide sequence ID" value="XM_058487839.1"/>
</dbReference>
<reference evidence="9 10" key="1">
    <citation type="submission" date="2023-03" db="EMBL/GenBank/DDBJ databases">
        <title>Genome sequence of Lichtheimia ornata CBS 291.66.</title>
        <authorList>
            <person name="Mohabir J.T."/>
            <person name="Shea T.P."/>
            <person name="Kurbessoian T."/>
            <person name="Berby B."/>
            <person name="Fontaine J."/>
            <person name="Livny J."/>
            <person name="Gnirke A."/>
            <person name="Stajich J.E."/>
            <person name="Cuomo C.A."/>
        </authorList>
    </citation>
    <scope>NUCLEOTIDE SEQUENCE [LARGE SCALE GENOMIC DNA]</scope>
    <source>
        <strain evidence="9">CBS 291.66</strain>
    </source>
</reference>
<dbReference type="PANTHER" id="PTHR21428:SF11">
    <property type="entry name" value="MEDIATOR OF RNA POLYMERASE II TRANSCRIPTION SUBUNIT 7"/>
    <property type="match status" value="1"/>
</dbReference>
<evidence type="ECO:0000256" key="7">
    <source>
        <dbReference type="RuleBase" id="RU364060"/>
    </source>
</evidence>